<dbReference type="Pfam" id="PF22014">
    <property type="entry name" value="DUF6932"/>
    <property type="match status" value="1"/>
</dbReference>
<dbReference type="OrthoDB" id="5523085at2"/>
<evidence type="ECO:0000313" key="2">
    <source>
        <dbReference type="Proteomes" id="UP000006055"/>
    </source>
</evidence>
<gene>
    <name evidence="1" type="ordered locus">Desti_4435</name>
</gene>
<evidence type="ECO:0000313" key="1">
    <source>
        <dbReference type="EMBL" id="AFM27067.1"/>
    </source>
</evidence>
<dbReference type="KEGG" id="dti:Desti_4435"/>
<dbReference type="STRING" id="706587.Desti_4435"/>
<proteinExistence type="predicted"/>
<accession>I4CBX6</accession>
<dbReference type="Proteomes" id="UP000006055">
    <property type="component" value="Chromosome"/>
</dbReference>
<name>I4CBX6_DESTA</name>
<dbReference type="RefSeq" id="WP_014812182.1">
    <property type="nucleotide sequence ID" value="NC_018025.1"/>
</dbReference>
<dbReference type="EMBL" id="CP003360">
    <property type="protein sequence ID" value="AFM27067.1"/>
    <property type="molecule type" value="Genomic_DNA"/>
</dbReference>
<sequence>MLFLPRVIPDFNGDGYLPEGIYPCGDNGLFFHFVESFPEAITREMIFDGFTRWRVEIRPLIKAIRQWVDGSFVTNKMNPHDVDVVSFCDTDYYNSLTKDDQDEIDRLLDGQRSTQSEYATHSILILSAPLGHPEHRDSEIFRNHYRKWLAKTYVEDPVTGYRVETNQRKGFLEMTLGEEWAAPIISTERIE</sequence>
<reference evidence="2" key="1">
    <citation type="submission" date="2012-06" db="EMBL/GenBank/DDBJ databases">
        <title>Complete sequence of chromosome of Desulfomonile tiedjei DSM 6799.</title>
        <authorList>
            <person name="Lucas S."/>
            <person name="Copeland A."/>
            <person name="Lapidus A."/>
            <person name="Glavina del Rio T."/>
            <person name="Dalin E."/>
            <person name="Tice H."/>
            <person name="Bruce D."/>
            <person name="Goodwin L."/>
            <person name="Pitluck S."/>
            <person name="Peters L."/>
            <person name="Ovchinnikova G."/>
            <person name="Zeytun A."/>
            <person name="Lu M."/>
            <person name="Kyrpides N."/>
            <person name="Mavromatis K."/>
            <person name="Ivanova N."/>
            <person name="Brettin T."/>
            <person name="Detter J.C."/>
            <person name="Han C."/>
            <person name="Larimer F."/>
            <person name="Land M."/>
            <person name="Hauser L."/>
            <person name="Markowitz V."/>
            <person name="Cheng J.-F."/>
            <person name="Hugenholtz P."/>
            <person name="Woyke T."/>
            <person name="Wu D."/>
            <person name="Spring S."/>
            <person name="Schroeder M."/>
            <person name="Brambilla E."/>
            <person name="Klenk H.-P."/>
            <person name="Eisen J.A."/>
        </authorList>
    </citation>
    <scope>NUCLEOTIDE SEQUENCE [LARGE SCALE GENOMIC DNA]</scope>
    <source>
        <strain evidence="2">ATCC 49306 / DSM 6799 / DCB-1</strain>
    </source>
</reference>
<organism evidence="1 2">
    <name type="scientific">Desulfomonile tiedjei (strain ATCC 49306 / DSM 6799 / DCB-1)</name>
    <dbReference type="NCBI Taxonomy" id="706587"/>
    <lineage>
        <taxon>Bacteria</taxon>
        <taxon>Pseudomonadati</taxon>
        <taxon>Thermodesulfobacteriota</taxon>
        <taxon>Desulfomonilia</taxon>
        <taxon>Desulfomonilales</taxon>
        <taxon>Desulfomonilaceae</taxon>
        <taxon>Desulfomonile</taxon>
    </lineage>
</organism>
<keyword evidence="2" id="KW-1185">Reference proteome</keyword>
<dbReference type="InterPro" id="IPR053860">
    <property type="entry name" value="DUF6932"/>
</dbReference>
<dbReference type="AlphaFoldDB" id="I4CBX6"/>
<dbReference type="eggNOG" id="ENOG5033HGV">
    <property type="taxonomic scope" value="Bacteria"/>
</dbReference>
<protein>
    <submittedName>
        <fullName evidence="1">Uncharacterized protein</fullName>
    </submittedName>
</protein>
<dbReference type="HOGENOM" id="CLU_122312_1_0_7"/>